<feature type="transmembrane region" description="Helical" evidence="7">
    <location>
        <begin position="170"/>
        <end position="191"/>
    </location>
</feature>
<dbReference type="InterPro" id="IPR020846">
    <property type="entry name" value="MFS_dom"/>
</dbReference>
<dbReference type="PATRIC" id="fig|908627.4.peg.2198"/>
<dbReference type="InterPro" id="IPR011701">
    <property type="entry name" value="MFS"/>
</dbReference>
<dbReference type="RefSeq" id="WP_047846468.1">
    <property type="nucleotide sequence ID" value="NZ_AEJF01000074.1"/>
</dbReference>
<keyword evidence="6 7" id="KW-0472">Membrane</keyword>
<feature type="transmembrane region" description="Helical" evidence="7">
    <location>
        <begin position="255"/>
        <end position="278"/>
    </location>
</feature>
<feature type="transmembrane region" description="Helical" evidence="7">
    <location>
        <begin position="351"/>
        <end position="373"/>
    </location>
</feature>
<feature type="transmembrane region" description="Helical" evidence="7">
    <location>
        <begin position="379"/>
        <end position="400"/>
    </location>
</feature>
<keyword evidence="4 7" id="KW-0812">Transmembrane</keyword>
<dbReference type="PROSITE" id="PS50850">
    <property type="entry name" value="MFS"/>
    <property type="match status" value="1"/>
</dbReference>
<dbReference type="Proteomes" id="UP000035963">
    <property type="component" value="Unassembled WGS sequence"/>
</dbReference>
<comment type="caution">
    <text evidence="9">The sequence shown here is derived from an EMBL/GenBank/DDBJ whole genome shotgun (WGS) entry which is preliminary data.</text>
</comment>
<dbReference type="InterPro" id="IPR001958">
    <property type="entry name" value="Tet-R_TetA/multi-R_MdtG-like"/>
</dbReference>
<gene>
    <name evidence="9" type="ORF">EOS_09960</name>
</gene>
<evidence type="ECO:0000256" key="3">
    <source>
        <dbReference type="ARBA" id="ARBA00022475"/>
    </source>
</evidence>
<dbReference type="EMBL" id="AEJF01000074">
    <property type="protein sequence ID" value="KLU26356.1"/>
    <property type="molecule type" value="Genomic_DNA"/>
</dbReference>
<keyword evidence="5 7" id="KW-1133">Transmembrane helix</keyword>
<evidence type="ECO:0000256" key="2">
    <source>
        <dbReference type="ARBA" id="ARBA00022448"/>
    </source>
</evidence>
<reference evidence="9 10" key="1">
    <citation type="journal article" date="2015" name="Genome Announc.">
        <title>Draft Genome Sequence of Burkholderia sp. Strain PML1(12), an Ectomycorrhizosphere-Inhabiting Bacterium with Effective Mineral-Weathering Ability.</title>
        <authorList>
            <person name="Uroz S."/>
            <person name="Oger P."/>
        </authorList>
    </citation>
    <scope>NUCLEOTIDE SEQUENCE [LARGE SCALE GENOMIC DNA]</scope>
    <source>
        <strain evidence="10">PML1(12)</strain>
    </source>
</reference>
<proteinExistence type="predicted"/>
<dbReference type="GO" id="GO:0005886">
    <property type="term" value="C:plasma membrane"/>
    <property type="evidence" value="ECO:0007669"/>
    <property type="project" value="UniProtKB-SubCell"/>
</dbReference>
<evidence type="ECO:0000313" key="9">
    <source>
        <dbReference type="EMBL" id="KLU26356.1"/>
    </source>
</evidence>
<name>A0A0J1D162_9BURK</name>
<evidence type="ECO:0000256" key="6">
    <source>
        <dbReference type="ARBA" id="ARBA00023136"/>
    </source>
</evidence>
<dbReference type="SUPFAM" id="SSF103473">
    <property type="entry name" value="MFS general substrate transporter"/>
    <property type="match status" value="1"/>
</dbReference>
<feature type="transmembrane region" description="Helical" evidence="7">
    <location>
        <begin position="12"/>
        <end position="30"/>
    </location>
</feature>
<dbReference type="Pfam" id="PF07690">
    <property type="entry name" value="MFS_1"/>
    <property type="match status" value="1"/>
</dbReference>
<keyword evidence="2" id="KW-0813">Transport</keyword>
<feature type="transmembrane region" description="Helical" evidence="7">
    <location>
        <begin position="50"/>
        <end position="72"/>
    </location>
</feature>
<sequence length="421" mass="44544">MTNTMVAPDRAARLIHVLFVIQLISMGAMEMSGPFWPIHLKALSTSGLEFGFAGVAVYVGPMLGIMLTSAFWGRVGDRTGHKLMMIRALLGLSLTQLALAFAGDVWTILALRFAQGACAGYIAPAQTYGVSIESPLRRARLFAYLQVSTNLGSLAGAVAGGLILDHATFFWINIVAAVLCVCCAAAVWSILPNVPVSSPVPAADPGPGAVARSGSLSMWRSSPIPGLLGIVGILLVSRMIAQTPFSLYVSSMFDVGNWVVGLCYGMLSLGFAVSASLWARYFEDKTRPEALRRMTLIALACAGLTLAAGLTRNTGVFITIHFLWGILLGATTPVLMSLISRAASGLYQGRILGIAQSMTQFSSVVGIALGGWLSDGIGLPYTYFFVAVSYALAMIVILTLRRERSVLAGSPISPGQQEATE</sequence>
<evidence type="ECO:0000256" key="4">
    <source>
        <dbReference type="ARBA" id="ARBA00022692"/>
    </source>
</evidence>
<dbReference type="PRINTS" id="PR01035">
    <property type="entry name" value="TCRTETA"/>
</dbReference>
<feature type="transmembrane region" description="Helical" evidence="7">
    <location>
        <begin position="316"/>
        <end position="339"/>
    </location>
</feature>
<comment type="subcellular location">
    <subcellularLocation>
        <location evidence="1">Cell membrane</location>
        <topology evidence="1">Multi-pass membrane protein</topology>
    </subcellularLocation>
</comment>
<protein>
    <submittedName>
        <fullName evidence="9">MFS transporter</fullName>
    </submittedName>
</protein>
<evidence type="ECO:0000313" key="10">
    <source>
        <dbReference type="Proteomes" id="UP000035963"/>
    </source>
</evidence>
<organism evidence="9 10">
    <name type="scientific">Caballeronia mineralivorans PML1(12)</name>
    <dbReference type="NCBI Taxonomy" id="908627"/>
    <lineage>
        <taxon>Bacteria</taxon>
        <taxon>Pseudomonadati</taxon>
        <taxon>Pseudomonadota</taxon>
        <taxon>Betaproteobacteria</taxon>
        <taxon>Burkholderiales</taxon>
        <taxon>Burkholderiaceae</taxon>
        <taxon>Caballeronia</taxon>
    </lineage>
</organism>
<keyword evidence="3" id="KW-1003">Cell membrane</keyword>
<evidence type="ECO:0000256" key="5">
    <source>
        <dbReference type="ARBA" id="ARBA00022989"/>
    </source>
</evidence>
<evidence type="ECO:0000256" key="1">
    <source>
        <dbReference type="ARBA" id="ARBA00004651"/>
    </source>
</evidence>
<dbReference type="PANTHER" id="PTHR43414">
    <property type="entry name" value="MULTIDRUG RESISTANCE PROTEIN MDTG"/>
    <property type="match status" value="1"/>
</dbReference>
<dbReference type="GO" id="GO:0022857">
    <property type="term" value="F:transmembrane transporter activity"/>
    <property type="evidence" value="ECO:0007669"/>
    <property type="project" value="InterPro"/>
</dbReference>
<feature type="transmembrane region" description="Helical" evidence="7">
    <location>
        <begin position="84"/>
        <end position="103"/>
    </location>
</feature>
<accession>A0A0J1D162</accession>
<feature type="domain" description="Major facilitator superfamily (MFS) profile" evidence="8">
    <location>
        <begin position="11"/>
        <end position="405"/>
    </location>
</feature>
<evidence type="ECO:0000259" key="8">
    <source>
        <dbReference type="PROSITE" id="PS50850"/>
    </source>
</evidence>
<evidence type="ECO:0000256" key="7">
    <source>
        <dbReference type="SAM" id="Phobius"/>
    </source>
</evidence>
<dbReference type="InterPro" id="IPR036259">
    <property type="entry name" value="MFS_trans_sf"/>
</dbReference>
<dbReference type="AlphaFoldDB" id="A0A0J1D162"/>
<keyword evidence="10" id="KW-1185">Reference proteome</keyword>
<dbReference type="Gene3D" id="1.20.1250.20">
    <property type="entry name" value="MFS general substrate transporter like domains"/>
    <property type="match status" value="1"/>
</dbReference>
<dbReference type="PANTHER" id="PTHR43414:SF1">
    <property type="entry name" value="PEPTIDE PERMEASE"/>
    <property type="match status" value="1"/>
</dbReference>
<dbReference type="OrthoDB" id="65739at2"/>
<feature type="transmembrane region" description="Helical" evidence="7">
    <location>
        <begin position="141"/>
        <end position="164"/>
    </location>
</feature>
<feature type="transmembrane region" description="Helical" evidence="7">
    <location>
        <begin position="290"/>
        <end position="310"/>
    </location>
</feature>